<dbReference type="Pfam" id="PF16121">
    <property type="entry name" value="40S_S4_C"/>
    <property type="match status" value="1"/>
</dbReference>
<proteinExistence type="inferred from homology"/>
<organism evidence="11 12">
    <name type="scientific">Porphyridium purpureum</name>
    <name type="common">Red alga</name>
    <name type="synonym">Porphyridium cruentum</name>
    <dbReference type="NCBI Taxonomy" id="35688"/>
    <lineage>
        <taxon>Eukaryota</taxon>
        <taxon>Rhodophyta</taxon>
        <taxon>Bangiophyceae</taxon>
        <taxon>Porphyridiales</taxon>
        <taxon>Porphyridiaceae</taxon>
        <taxon>Porphyridium</taxon>
    </lineage>
</organism>
<dbReference type="FunFam" id="2.40.50.740:FF:000001">
    <property type="entry name" value="40S ribosomal protein S4"/>
    <property type="match status" value="1"/>
</dbReference>
<dbReference type="Gene3D" id="3.10.290.10">
    <property type="entry name" value="RNA-binding S4 domain"/>
    <property type="match status" value="1"/>
</dbReference>
<dbReference type="PANTHER" id="PTHR11581">
    <property type="entry name" value="30S/40S RIBOSOMAL PROTEIN S4"/>
    <property type="match status" value="1"/>
</dbReference>
<keyword evidence="4 6" id="KW-0689">Ribosomal protein</keyword>
<dbReference type="PANTHER" id="PTHR11581:SF0">
    <property type="entry name" value="SMALL RIBOSOMAL SUBUNIT PROTEIN ES4"/>
    <property type="match status" value="1"/>
</dbReference>
<evidence type="ECO:0000256" key="3">
    <source>
        <dbReference type="ARBA" id="ARBA00022884"/>
    </source>
</evidence>
<evidence type="ECO:0000256" key="6">
    <source>
        <dbReference type="PIRNR" id="PIRNR002116"/>
    </source>
</evidence>
<evidence type="ECO:0000259" key="9">
    <source>
        <dbReference type="Pfam" id="PF08071"/>
    </source>
</evidence>
<dbReference type="GO" id="GO:0006412">
    <property type="term" value="P:translation"/>
    <property type="evidence" value="ECO:0007669"/>
    <property type="project" value="InterPro"/>
</dbReference>
<keyword evidence="5 6" id="KW-0687">Ribonucleoprotein</keyword>
<dbReference type="Gene3D" id="2.40.50.740">
    <property type="match status" value="1"/>
</dbReference>
<dbReference type="Pfam" id="PF08071">
    <property type="entry name" value="RS4NT"/>
    <property type="match status" value="1"/>
</dbReference>
<dbReference type="GO" id="GO:0003735">
    <property type="term" value="F:structural constituent of ribosome"/>
    <property type="evidence" value="ECO:0007669"/>
    <property type="project" value="UniProtKB-UniRule"/>
</dbReference>
<dbReference type="InterPro" id="IPR000876">
    <property type="entry name" value="Ribosomal_eS4"/>
</dbReference>
<dbReference type="InterPro" id="IPR041982">
    <property type="entry name" value="Ribosomal_eS4_KOW"/>
</dbReference>
<evidence type="ECO:0000256" key="1">
    <source>
        <dbReference type="ARBA" id="ARBA00007500"/>
    </source>
</evidence>
<dbReference type="InterPro" id="IPR013845">
    <property type="entry name" value="Ribosomal_eS4_central_region"/>
</dbReference>
<sequence length="263" mass="29611">MGRRGPKKHLKRLAAPNHWMLDKLTGVWAPKPSSGPHKTRECLPLMIILRNRLKYALNGREVMQIVMQRLVKVDGKVRTDRCYPAGFMDVVSLEKTNEIFRLLYDVKGRFVLHRIGAEEAKYKLCKVTRQEKGPRGIPYIATHDSRTIRFPDPLIKVADSVRVDIETGKIIDFIKFEVGNLCMTTAGHNQGRVGTIMGTEKHPGSFEMIKIQDAAGHVFVTRKSNVFVIGKGAQPIVSLPKDKGIKKSVISVQEEKYGVKQAV</sequence>
<dbReference type="CDD" id="cd00165">
    <property type="entry name" value="S4"/>
    <property type="match status" value="1"/>
</dbReference>
<evidence type="ECO:0000259" key="7">
    <source>
        <dbReference type="Pfam" id="PF00900"/>
    </source>
</evidence>
<dbReference type="InterPro" id="IPR018199">
    <property type="entry name" value="Ribosomal_eS4_N_CS"/>
</dbReference>
<evidence type="ECO:0000259" key="8">
    <source>
        <dbReference type="Pfam" id="PF01479"/>
    </source>
</evidence>
<dbReference type="InterPro" id="IPR032277">
    <property type="entry name" value="Ribosomal_eS4_C"/>
</dbReference>
<comment type="similarity">
    <text evidence="1 6">Belongs to the eukaryotic ribosomal protein eS4 family.</text>
</comment>
<dbReference type="InterPro" id="IPR014722">
    <property type="entry name" value="Rib_uL2_dom2"/>
</dbReference>
<reference evidence="12" key="1">
    <citation type="journal article" date="2019" name="Nat. Commun.">
        <title>Expansion of phycobilisome linker gene families in mesophilic red algae.</title>
        <authorList>
            <person name="Lee J."/>
            <person name="Kim D."/>
            <person name="Bhattacharya D."/>
            <person name="Yoon H.S."/>
        </authorList>
    </citation>
    <scope>NUCLEOTIDE SEQUENCE [LARGE SCALE GENOMIC DNA]</scope>
    <source>
        <strain evidence="12">CCMP 1328</strain>
    </source>
</reference>
<evidence type="ECO:0000256" key="4">
    <source>
        <dbReference type="ARBA" id="ARBA00022980"/>
    </source>
</evidence>
<keyword evidence="3 6" id="KW-0694">RNA-binding</keyword>
<dbReference type="HAMAP" id="MF_00485">
    <property type="entry name" value="Ribosomal_eS4"/>
    <property type="match status" value="1"/>
</dbReference>
<dbReference type="InterPro" id="IPR013843">
    <property type="entry name" value="Ribosomal_eS4_N"/>
</dbReference>
<dbReference type="EMBL" id="VRMN01000009">
    <property type="protein sequence ID" value="KAA8492541.1"/>
    <property type="molecule type" value="Genomic_DNA"/>
</dbReference>
<dbReference type="AlphaFoldDB" id="A0A5J4YM28"/>
<feature type="domain" description="Small ribosomal subunit protein eS4 N-terminal" evidence="9">
    <location>
        <begin position="4"/>
        <end position="40"/>
    </location>
</feature>
<dbReference type="CDD" id="cd06087">
    <property type="entry name" value="KOW_RPS4"/>
    <property type="match status" value="1"/>
</dbReference>
<dbReference type="InterPro" id="IPR002942">
    <property type="entry name" value="S4_RNA-bd"/>
</dbReference>
<evidence type="ECO:0000313" key="12">
    <source>
        <dbReference type="Proteomes" id="UP000324585"/>
    </source>
</evidence>
<dbReference type="OMA" id="GHIQLNL"/>
<evidence type="ECO:0000259" key="10">
    <source>
        <dbReference type="Pfam" id="PF16121"/>
    </source>
</evidence>
<name>A0A5J4YM28_PORPP</name>
<feature type="domain" description="Small ribosomal subunit protein eS4 C-terminal" evidence="10">
    <location>
        <begin position="213"/>
        <end position="255"/>
    </location>
</feature>
<dbReference type="Proteomes" id="UP000324585">
    <property type="component" value="Unassembled WGS sequence"/>
</dbReference>
<dbReference type="Pfam" id="PF00900">
    <property type="entry name" value="Ribosomal_S4e"/>
    <property type="match status" value="1"/>
</dbReference>
<evidence type="ECO:0000256" key="5">
    <source>
        <dbReference type="ARBA" id="ARBA00023274"/>
    </source>
</evidence>
<gene>
    <name evidence="11" type="ORF">FVE85_8048</name>
</gene>
<dbReference type="Pfam" id="PF01479">
    <property type="entry name" value="S4"/>
    <property type="match status" value="1"/>
</dbReference>
<dbReference type="InterPro" id="IPR036986">
    <property type="entry name" value="S4_RNA-bd_sf"/>
</dbReference>
<dbReference type="OrthoDB" id="1109245at2759"/>
<dbReference type="PIRSF" id="PIRSF002116">
    <property type="entry name" value="Ribosomal_S4"/>
    <property type="match status" value="1"/>
</dbReference>
<dbReference type="PROSITE" id="PS00528">
    <property type="entry name" value="RIBOSOMAL_S4E"/>
    <property type="match status" value="1"/>
</dbReference>
<dbReference type="InterPro" id="IPR038237">
    <property type="entry name" value="Ribosomal_eS4_central_sf"/>
</dbReference>
<dbReference type="PROSITE" id="PS50889">
    <property type="entry name" value="S4"/>
    <property type="match status" value="1"/>
</dbReference>
<accession>A0A5J4YM28</accession>
<keyword evidence="2 6" id="KW-0699">rRNA-binding</keyword>
<feature type="domain" description="Small ribosomal subunit protein eS4 central region" evidence="7">
    <location>
        <begin position="96"/>
        <end position="170"/>
    </location>
</feature>
<dbReference type="GO" id="GO:0022627">
    <property type="term" value="C:cytosolic small ribosomal subunit"/>
    <property type="evidence" value="ECO:0007669"/>
    <property type="project" value="TreeGrafter"/>
</dbReference>
<dbReference type="GO" id="GO:0019843">
    <property type="term" value="F:rRNA binding"/>
    <property type="evidence" value="ECO:0007669"/>
    <property type="project" value="UniProtKB-UniRule"/>
</dbReference>
<evidence type="ECO:0000256" key="2">
    <source>
        <dbReference type="ARBA" id="ARBA00022730"/>
    </source>
</evidence>
<dbReference type="FunFam" id="2.30.30.30:FF:000005">
    <property type="entry name" value="40S ribosomal protein S4"/>
    <property type="match status" value="1"/>
</dbReference>
<evidence type="ECO:0000313" key="11">
    <source>
        <dbReference type="EMBL" id="KAA8492541.1"/>
    </source>
</evidence>
<dbReference type="FunFam" id="3.10.290.10:FF:000002">
    <property type="entry name" value="40S ribosomal protein S4"/>
    <property type="match status" value="1"/>
</dbReference>
<protein>
    <recommendedName>
        <fullName evidence="6">40S ribosomal protein S4</fullName>
    </recommendedName>
</protein>
<feature type="domain" description="RNA-binding S4" evidence="8">
    <location>
        <begin position="44"/>
        <end position="91"/>
    </location>
</feature>
<keyword evidence="12" id="KW-1185">Reference proteome</keyword>
<comment type="caution">
    <text evidence="11">The sequence shown here is derived from an EMBL/GenBank/DDBJ whole genome shotgun (WGS) entry which is preliminary data.</text>
</comment>
<dbReference type="Gene3D" id="2.30.30.30">
    <property type="match status" value="1"/>
</dbReference>